<dbReference type="PROSITE" id="PS51257">
    <property type="entry name" value="PROKAR_LIPOPROTEIN"/>
    <property type="match status" value="1"/>
</dbReference>
<name>A0A2P6MGT4_ALKUR</name>
<accession>A0A2P6MGT4</accession>
<reference evidence="1 2" key="1">
    <citation type="submission" date="2018-03" db="EMBL/GenBank/DDBJ databases">
        <title>Bacillus urumqiensis sp. nov., a moderately haloalkaliphilic bacterium isolated from a salt lake.</title>
        <authorList>
            <person name="Zhao B."/>
            <person name="Liao Z."/>
        </authorList>
    </citation>
    <scope>NUCLEOTIDE SEQUENCE [LARGE SCALE GENOMIC DNA]</scope>
    <source>
        <strain evidence="1 2">BZ-SZ-XJ18</strain>
    </source>
</reference>
<dbReference type="EMBL" id="PVNS01000008">
    <property type="protein sequence ID" value="PRO65491.1"/>
    <property type="molecule type" value="Genomic_DNA"/>
</dbReference>
<keyword evidence="2" id="KW-1185">Reference proteome</keyword>
<evidence type="ECO:0000313" key="2">
    <source>
        <dbReference type="Proteomes" id="UP000243650"/>
    </source>
</evidence>
<gene>
    <name evidence="1" type="ORF">C6I21_10080</name>
</gene>
<protein>
    <submittedName>
        <fullName evidence="1">Uncharacterized protein</fullName>
    </submittedName>
</protein>
<dbReference type="Proteomes" id="UP000243650">
    <property type="component" value="Unassembled WGS sequence"/>
</dbReference>
<sequence length="262" mass="29508">MKKIIVCTVLLLAGCSPEQQNHTETAGQAMPFFSPAENILPVFLEDTLGDTLTFLHGDKIRQTESYEAASVQLFLSDTTALLPENLASEVSSPDLEDIIFPSQRVSFVAEEMGELVMRNVSLENLSTMSAFSPVIEPETVTIEPLTEEDLIRFFSPPEGQKLFLGIIGEEYYQSGSRSSLLSEVTRLRGERRLHLSPREYAASTFDSPPLVTEIERDWENPTFFVIDRQSRIHWSTDQEEVLEWLIDAGVNDGFWERPLSSS</sequence>
<comment type="caution">
    <text evidence="1">The sequence shown here is derived from an EMBL/GenBank/DDBJ whole genome shotgun (WGS) entry which is preliminary data.</text>
</comment>
<proteinExistence type="predicted"/>
<dbReference type="RefSeq" id="WP_105959330.1">
    <property type="nucleotide sequence ID" value="NZ_PVNS01000008.1"/>
</dbReference>
<evidence type="ECO:0000313" key="1">
    <source>
        <dbReference type="EMBL" id="PRO65491.1"/>
    </source>
</evidence>
<organism evidence="1 2">
    <name type="scientific">Alkalicoccus urumqiensis</name>
    <name type="common">Bacillus urumqiensis</name>
    <dbReference type="NCBI Taxonomy" id="1548213"/>
    <lineage>
        <taxon>Bacteria</taxon>
        <taxon>Bacillati</taxon>
        <taxon>Bacillota</taxon>
        <taxon>Bacilli</taxon>
        <taxon>Bacillales</taxon>
        <taxon>Bacillaceae</taxon>
        <taxon>Alkalicoccus</taxon>
    </lineage>
</organism>
<dbReference type="AlphaFoldDB" id="A0A2P6MGT4"/>